<dbReference type="InterPro" id="IPR006867">
    <property type="entry name" value="DUF632"/>
</dbReference>
<gene>
    <name evidence="4" type="ORF">OLEA9_A039836</name>
</gene>
<dbReference type="PANTHER" id="PTHR21450:SF7">
    <property type="entry name" value="DNA LIGASE (DUF630 AND DUF632)"/>
    <property type="match status" value="1"/>
</dbReference>
<reference evidence="4 5" key="1">
    <citation type="submission" date="2019-12" db="EMBL/GenBank/DDBJ databases">
        <authorList>
            <person name="Alioto T."/>
            <person name="Alioto T."/>
            <person name="Gomez Garrido J."/>
        </authorList>
    </citation>
    <scope>NUCLEOTIDE SEQUENCE [LARGE SCALE GENOMIC DNA]</scope>
</reference>
<evidence type="ECO:0000259" key="2">
    <source>
        <dbReference type="Pfam" id="PF04782"/>
    </source>
</evidence>
<evidence type="ECO:0008006" key="6">
    <source>
        <dbReference type="Google" id="ProtNLM"/>
    </source>
</evidence>
<protein>
    <recommendedName>
        <fullName evidence="6">Nitrate regulatory gene2 protein-like</fullName>
    </recommendedName>
</protein>
<dbReference type="PANTHER" id="PTHR21450">
    <property type="entry name" value="PROTEIN ALTERED PHOSPHATE STARVATION RESPONSE 1"/>
    <property type="match status" value="1"/>
</dbReference>
<dbReference type="AlphaFoldDB" id="A0A8S0SXA7"/>
<dbReference type="EMBL" id="CACTIH010005572">
    <property type="protein sequence ID" value="CAA2997908.1"/>
    <property type="molecule type" value="Genomic_DNA"/>
</dbReference>
<organism evidence="4 5">
    <name type="scientific">Olea europaea subsp. europaea</name>
    <dbReference type="NCBI Taxonomy" id="158383"/>
    <lineage>
        <taxon>Eukaryota</taxon>
        <taxon>Viridiplantae</taxon>
        <taxon>Streptophyta</taxon>
        <taxon>Embryophyta</taxon>
        <taxon>Tracheophyta</taxon>
        <taxon>Spermatophyta</taxon>
        <taxon>Magnoliopsida</taxon>
        <taxon>eudicotyledons</taxon>
        <taxon>Gunneridae</taxon>
        <taxon>Pentapetalae</taxon>
        <taxon>asterids</taxon>
        <taxon>lamiids</taxon>
        <taxon>Lamiales</taxon>
        <taxon>Oleaceae</taxon>
        <taxon>Oleeae</taxon>
        <taxon>Olea</taxon>
    </lineage>
</organism>
<comment type="caution">
    <text evidence="4">The sequence shown here is derived from an EMBL/GenBank/DDBJ whole genome shotgun (WGS) entry which is preliminary data.</text>
</comment>
<accession>A0A8S0SXA7</accession>
<name>A0A8S0SXA7_OLEEU</name>
<dbReference type="OrthoDB" id="674656at2759"/>
<keyword evidence="5" id="KW-1185">Reference proteome</keyword>
<feature type="domain" description="DUF632" evidence="2">
    <location>
        <begin position="300"/>
        <end position="604"/>
    </location>
</feature>
<feature type="domain" description="DUF630" evidence="3">
    <location>
        <begin position="1"/>
        <end position="59"/>
    </location>
</feature>
<evidence type="ECO:0000313" key="5">
    <source>
        <dbReference type="Proteomes" id="UP000594638"/>
    </source>
</evidence>
<sequence>MGCAQSKVDNEESVSRCKDMRNLMKEVVSVRNAFASAYAGYSVSLKNTGAALSDYAVGEVPPAAVLNGGPSGSKQALPPAPQPPPHPMVDPSFPLPPPPLPSFSPTPPLKRAVTMPAGLSKTEKLKVIGVDESDVYGEEEEGEEGNFLKRQKEVEEVGPKTTVQTPNQQTPPEIRGMGWDFFFADNMPQSSLRDVEDEGAGYMGGDGNLNNDGGNAEVNSPEKQAGSEEIENFNNVGGNAEFKTPEKEKQVELQEIEEFKTPEEMPVSVQFMHSNTAPLGMSEGIGQRKVEGNKNGVDFLKILSQIDDLFLKASEDAKKVSKMLEANRMHYHYNFADNRGRIDHAARVMQVITWNNSFRGVPNGDGSTDNFEAEEYETHATILDKLLAWEKKLYEEVKTGEVMKVEYQRKVSVLNKLRKRGASSEQLEKAKAAVSHLHTRYIVDMQSLDTTVSEVNDIRDKQLYPKLVALVHGMATMWESMCMHHEIQLRIVMDLKSLNVSGILIETSKHHQECTTQLWNVVQQWHSQFEKLVNNQRQYIHALNRWLKLNLIPIGSSLKDKSSSPPRVQAPPIQQLLHSWHDHLEKLPDEVAKSAIASFAAVIKTIIDHQEEEMKFKEKYEETRKEYLRKKQAFDEWHQKYMQRRTPHEETDPENGIETNVKDPVAEKQFVVESLKRRWEDECEDHQKHCIQVREKSLVSLKSRLPELFRALSGYARACSDAYEKLRLLTQSQQSNRGL</sequence>
<feature type="region of interest" description="Disordered" evidence="1">
    <location>
        <begin position="66"/>
        <end position="99"/>
    </location>
</feature>
<dbReference type="Proteomes" id="UP000594638">
    <property type="component" value="Unassembled WGS sequence"/>
</dbReference>
<evidence type="ECO:0000259" key="3">
    <source>
        <dbReference type="Pfam" id="PF04783"/>
    </source>
</evidence>
<evidence type="ECO:0000256" key="1">
    <source>
        <dbReference type="SAM" id="MobiDB-lite"/>
    </source>
</evidence>
<evidence type="ECO:0000313" key="4">
    <source>
        <dbReference type="EMBL" id="CAA2997908.1"/>
    </source>
</evidence>
<dbReference type="Pfam" id="PF04782">
    <property type="entry name" value="DUF632"/>
    <property type="match status" value="1"/>
</dbReference>
<feature type="compositionally biased region" description="Pro residues" evidence="1">
    <location>
        <begin position="78"/>
        <end position="99"/>
    </location>
</feature>
<proteinExistence type="predicted"/>
<dbReference type="InterPro" id="IPR006868">
    <property type="entry name" value="DUF630"/>
</dbReference>
<dbReference type="Gramene" id="OE9A039836T1">
    <property type="protein sequence ID" value="OE9A039836C1"/>
    <property type="gene ID" value="OE9A039836"/>
</dbReference>
<dbReference type="Pfam" id="PF04783">
    <property type="entry name" value="DUF630"/>
    <property type="match status" value="1"/>
</dbReference>